<accession>A0A951PGU1</accession>
<dbReference type="SUPFAM" id="SSF55781">
    <property type="entry name" value="GAF domain-like"/>
    <property type="match status" value="1"/>
</dbReference>
<dbReference type="PROSITE" id="PS50883">
    <property type="entry name" value="EAL"/>
    <property type="match status" value="1"/>
</dbReference>
<feature type="domain" description="PAC" evidence="3">
    <location>
        <begin position="145"/>
        <end position="201"/>
    </location>
</feature>
<dbReference type="InterPro" id="IPR013656">
    <property type="entry name" value="PAS_4"/>
</dbReference>
<dbReference type="FunFam" id="3.20.20.450:FF:000001">
    <property type="entry name" value="Cyclic di-GMP phosphodiesterase yahA"/>
    <property type="match status" value="1"/>
</dbReference>
<dbReference type="InterPro" id="IPR035919">
    <property type="entry name" value="EAL_sf"/>
</dbReference>
<dbReference type="PANTHER" id="PTHR44757">
    <property type="entry name" value="DIGUANYLATE CYCLASE DGCP"/>
    <property type="match status" value="1"/>
</dbReference>
<dbReference type="Gene3D" id="3.20.20.450">
    <property type="entry name" value="EAL domain"/>
    <property type="match status" value="1"/>
</dbReference>
<dbReference type="Pfam" id="PF00989">
    <property type="entry name" value="PAS"/>
    <property type="match status" value="1"/>
</dbReference>
<dbReference type="Gene3D" id="3.30.70.270">
    <property type="match status" value="1"/>
</dbReference>
<dbReference type="SMART" id="SM00052">
    <property type="entry name" value="EAL"/>
    <property type="match status" value="1"/>
</dbReference>
<dbReference type="PROSITE" id="PS50113">
    <property type="entry name" value="PAC"/>
    <property type="match status" value="3"/>
</dbReference>
<dbReference type="InterPro" id="IPR013767">
    <property type="entry name" value="PAS_fold"/>
</dbReference>
<dbReference type="Gene3D" id="3.30.450.20">
    <property type="entry name" value="PAS domain"/>
    <property type="match status" value="3"/>
</dbReference>
<dbReference type="SUPFAM" id="SSF55073">
    <property type="entry name" value="Nucleotide cyclase"/>
    <property type="match status" value="1"/>
</dbReference>
<feature type="domain" description="PAC" evidence="3">
    <location>
        <begin position="567"/>
        <end position="617"/>
    </location>
</feature>
<feature type="domain" description="GGDEF" evidence="5">
    <location>
        <begin position="650"/>
        <end position="786"/>
    </location>
</feature>
<gene>
    <name evidence="6" type="ORF">KME25_03740</name>
</gene>
<dbReference type="InterPro" id="IPR001610">
    <property type="entry name" value="PAC"/>
</dbReference>
<feature type="domain" description="PAS" evidence="2">
    <location>
        <begin position="494"/>
        <end position="565"/>
    </location>
</feature>
<dbReference type="PROSITE" id="PS50887">
    <property type="entry name" value="GGDEF"/>
    <property type="match status" value="1"/>
</dbReference>
<dbReference type="InterPro" id="IPR043128">
    <property type="entry name" value="Rev_trsase/Diguanyl_cyclase"/>
</dbReference>
<dbReference type="InterPro" id="IPR029016">
    <property type="entry name" value="GAF-like_dom_sf"/>
</dbReference>
<dbReference type="CDD" id="cd01948">
    <property type="entry name" value="EAL"/>
    <property type="match status" value="1"/>
</dbReference>
<evidence type="ECO:0000313" key="7">
    <source>
        <dbReference type="Proteomes" id="UP000753908"/>
    </source>
</evidence>
<dbReference type="CDD" id="cd00130">
    <property type="entry name" value="PAS"/>
    <property type="match status" value="3"/>
</dbReference>
<dbReference type="Pfam" id="PF00563">
    <property type="entry name" value="EAL"/>
    <property type="match status" value="1"/>
</dbReference>
<feature type="transmembrane region" description="Helical" evidence="1">
    <location>
        <begin position="12"/>
        <end position="38"/>
    </location>
</feature>
<dbReference type="InterPro" id="IPR000160">
    <property type="entry name" value="GGDEF_dom"/>
</dbReference>
<evidence type="ECO:0000259" key="2">
    <source>
        <dbReference type="PROSITE" id="PS50112"/>
    </source>
</evidence>
<dbReference type="Gene3D" id="3.30.450.40">
    <property type="match status" value="1"/>
</dbReference>
<dbReference type="Proteomes" id="UP000753908">
    <property type="component" value="Unassembled WGS sequence"/>
</dbReference>
<keyword evidence="1" id="KW-0812">Transmembrane</keyword>
<dbReference type="SMART" id="SM00267">
    <property type="entry name" value="GGDEF"/>
    <property type="match status" value="1"/>
</dbReference>
<keyword evidence="1" id="KW-1133">Transmembrane helix</keyword>
<dbReference type="SUPFAM" id="SSF141868">
    <property type="entry name" value="EAL domain-like"/>
    <property type="match status" value="1"/>
</dbReference>
<dbReference type="InterPro" id="IPR001633">
    <property type="entry name" value="EAL_dom"/>
</dbReference>
<dbReference type="SMART" id="SM00065">
    <property type="entry name" value="GAF"/>
    <property type="match status" value="1"/>
</dbReference>
<dbReference type="SMART" id="SM00091">
    <property type="entry name" value="PAS"/>
    <property type="match status" value="3"/>
</dbReference>
<dbReference type="CDD" id="cd01949">
    <property type="entry name" value="GGDEF"/>
    <property type="match status" value="1"/>
</dbReference>
<feature type="domain" description="PAS" evidence="2">
    <location>
        <begin position="77"/>
        <end position="147"/>
    </location>
</feature>
<keyword evidence="1" id="KW-0472">Membrane</keyword>
<proteinExistence type="predicted"/>
<reference evidence="6" key="2">
    <citation type="journal article" date="2022" name="Microbiol. Resour. Announc.">
        <title>Metagenome Sequencing to Explore Phylogenomics of Terrestrial Cyanobacteria.</title>
        <authorList>
            <person name="Ward R.D."/>
            <person name="Stajich J.E."/>
            <person name="Johansen J.R."/>
            <person name="Huntemann M."/>
            <person name="Clum A."/>
            <person name="Foster B."/>
            <person name="Foster B."/>
            <person name="Roux S."/>
            <person name="Palaniappan K."/>
            <person name="Varghese N."/>
            <person name="Mukherjee S."/>
            <person name="Reddy T.B.K."/>
            <person name="Daum C."/>
            <person name="Copeland A."/>
            <person name="Chen I.A."/>
            <person name="Ivanova N.N."/>
            <person name="Kyrpides N.C."/>
            <person name="Shapiro N."/>
            <person name="Eloe-Fadrosh E.A."/>
            <person name="Pietrasiak N."/>
        </authorList>
    </citation>
    <scope>NUCLEOTIDE SEQUENCE</scope>
    <source>
        <strain evidence="6">CPER-KK1</strain>
    </source>
</reference>
<comment type="caution">
    <text evidence="6">The sequence shown here is derived from an EMBL/GenBank/DDBJ whole genome shotgun (WGS) entry which is preliminary data.</text>
</comment>
<dbReference type="InterPro" id="IPR035965">
    <property type="entry name" value="PAS-like_dom_sf"/>
</dbReference>
<feature type="domain" description="PAS" evidence="2">
    <location>
        <begin position="367"/>
        <end position="437"/>
    </location>
</feature>
<dbReference type="InterPro" id="IPR052155">
    <property type="entry name" value="Biofilm_reg_signaling"/>
</dbReference>
<feature type="domain" description="EAL" evidence="4">
    <location>
        <begin position="817"/>
        <end position="1073"/>
    </location>
</feature>
<feature type="transmembrane region" description="Helical" evidence="1">
    <location>
        <begin position="50"/>
        <end position="67"/>
    </location>
</feature>
<dbReference type="InterPro" id="IPR029787">
    <property type="entry name" value="Nucleotide_cyclase"/>
</dbReference>
<feature type="domain" description="PAC" evidence="3">
    <location>
        <begin position="438"/>
        <end position="493"/>
    </location>
</feature>
<dbReference type="Pfam" id="PF00990">
    <property type="entry name" value="GGDEF"/>
    <property type="match status" value="1"/>
</dbReference>
<evidence type="ECO:0000259" key="5">
    <source>
        <dbReference type="PROSITE" id="PS50887"/>
    </source>
</evidence>
<sequence>MKYERPNTRDLAGNIVLIYTFFSGFWIICSDRLLALLIHDLTLLTKLQTVKGWVFVLLTSGLLYGLVRWRMRSLQESNNLLQGIVEGTDDAIFVKDCAGRYVMLNSATAQHIDKLRSQILGRDDTALFSPDTAREIMEIDRSILATGETRSFEESVTINGSTRTYHSTKGVYRDSKHNVIGLIGIARDITERKLLLEELKRDKEDLAALNTVTANGISTLNLQELLDVMLERIVEVMQADAATIRLKKDDSLQICASIGIENDDYIRYPIPIGQGFAGTIAATRQPFYIEDAQIDSRVINPFIKQSKIRTMLGVPLERNGNLIGVLHVKWLSIHSVSDRKLHLLEITAERCTMAILNAQLYEHALQLQERLQLQIDHMPLACIVNNQELQLTDWNPAAERIFGFTKEEVLGANPCDLITPPTVRSLVKKTFQQLEAGQATAHSINENLTKDGRTIICEWYSTPLKAADGTVVGMLSMAQDITDRHATEVALQDSEQRYRTLFESNPHPMWVYDTDTLAFLAVNDAAIHHYGYSREEFLSMTIRDIRPPEDIPALLKHLTQISHGLHVDGVWRHCKQDGTIIDVEITSHPLVFSGRQAEVVLANDITQRKQAEEQLRRYAFYEPLTGLPNQALFLERLEQQLEQARCGKAGLFAVLFLELERFELVKYSVGHLAADQLIITTAQRLEKCIKPTDTVARLGADEFAILLTDIQDSNEATNMADYVHQQLVLPFTLNGREIFSTTSIGIAFCEKDKLVSSTLKSSKELSNRSLAATPLTCSNRPEDFLRAADTARHHAKMQSHLRHAVFNPAMHEQAVARFQLETDLRRAIEQEQFQVHYQPIVSMETGEISGFEALVRWTHPTRGIVSPVEFIPLAEETGLIGLIDWWVLREACAQLGVWQQEFATIKPLTMSVNLSGVQLGQLGLLERLDQILRKTGVSGHSLKLEITESSLLKNASSGTAMLEHLKALGIQLSIDDFGTGYSSLARLHQLPIDTLKIDRSFVSRMGIEGDSLEIVRTIITLAHSLQMDVIAEGIETPQQLAQLRSLGCEYGQGYFFSKPVEQNSATVLLRSQAQW</sequence>
<evidence type="ECO:0000256" key="1">
    <source>
        <dbReference type="SAM" id="Phobius"/>
    </source>
</evidence>
<dbReference type="Pfam" id="PF08448">
    <property type="entry name" value="PAS_4"/>
    <property type="match status" value="2"/>
</dbReference>
<dbReference type="SUPFAM" id="SSF55785">
    <property type="entry name" value="PYP-like sensor domain (PAS domain)"/>
    <property type="match status" value="3"/>
</dbReference>
<dbReference type="PANTHER" id="PTHR44757:SF2">
    <property type="entry name" value="BIOFILM ARCHITECTURE MAINTENANCE PROTEIN MBAA"/>
    <property type="match status" value="1"/>
</dbReference>
<evidence type="ECO:0000259" key="4">
    <source>
        <dbReference type="PROSITE" id="PS50883"/>
    </source>
</evidence>
<organism evidence="6 7">
    <name type="scientific">Symplocastrum torsivum CPER-KK1</name>
    <dbReference type="NCBI Taxonomy" id="450513"/>
    <lineage>
        <taxon>Bacteria</taxon>
        <taxon>Bacillati</taxon>
        <taxon>Cyanobacteriota</taxon>
        <taxon>Cyanophyceae</taxon>
        <taxon>Oscillatoriophycideae</taxon>
        <taxon>Oscillatoriales</taxon>
        <taxon>Microcoleaceae</taxon>
        <taxon>Symplocastrum</taxon>
    </lineage>
</organism>
<protein>
    <submittedName>
        <fullName evidence="6">EAL domain-containing protein</fullName>
    </submittedName>
</protein>
<evidence type="ECO:0000259" key="3">
    <source>
        <dbReference type="PROSITE" id="PS50113"/>
    </source>
</evidence>
<name>A0A951PGU1_9CYAN</name>
<dbReference type="InterPro" id="IPR000700">
    <property type="entry name" value="PAS-assoc_C"/>
</dbReference>
<dbReference type="PROSITE" id="PS50112">
    <property type="entry name" value="PAS"/>
    <property type="match status" value="3"/>
</dbReference>
<dbReference type="InterPro" id="IPR003018">
    <property type="entry name" value="GAF"/>
</dbReference>
<dbReference type="InterPro" id="IPR000014">
    <property type="entry name" value="PAS"/>
</dbReference>
<dbReference type="NCBIfam" id="TIGR00229">
    <property type="entry name" value="sensory_box"/>
    <property type="match status" value="3"/>
</dbReference>
<reference evidence="6" key="1">
    <citation type="submission" date="2021-05" db="EMBL/GenBank/DDBJ databases">
        <authorList>
            <person name="Pietrasiak N."/>
            <person name="Ward R."/>
            <person name="Stajich J.E."/>
            <person name="Kurbessoian T."/>
        </authorList>
    </citation>
    <scope>NUCLEOTIDE SEQUENCE</scope>
    <source>
        <strain evidence="6">CPER-KK1</strain>
    </source>
</reference>
<dbReference type="GO" id="GO:0006355">
    <property type="term" value="P:regulation of DNA-templated transcription"/>
    <property type="evidence" value="ECO:0007669"/>
    <property type="project" value="InterPro"/>
</dbReference>
<dbReference type="NCBIfam" id="TIGR00254">
    <property type="entry name" value="GGDEF"/>
    <property type="match status" value="1"/>
</dbReference>
<dbReference type="SMART" id="SM00086">
    <property type="entry name" value="PAC"/>
    <property type="match status" value="3"/>
</dbReference>
<dbReference type="AlphaFoldDB" id="A0A951PGU1"/>
<dbReference type="EMBL" id="JAHHIF010000004">
    <property type="protein sequence ID" value="MBW4543550.1"/>
    <property type="molecule type" value="Genomic_DNA"/>
</dbReference>
<dbReference type="Pfam" id="PF13185">
    <property type="entry name" value="GAF_2"/>
    <property type="match status" value="1"/>
</dbReference>
<evidence type="ECO:0000313" key="6">
    <source>
        <dbReference type="EMBL" id="MBW4543550.1"/>
    </source>
</evidence>